<name>C0E9A3_9FIRM</name>
<evidence type="ECO:0000313" key="1">
    <source>
        <dbReference type="EMBL" id="EEG31932.1"/>
    </source>
</evidence>
<dbReference type="AlphaFoldDB" id="C0E9A3"/>
<reference evidence="1 2" key="1">
    <citation type="submission" date="2009-01" db="EMBL/GenBank/DDBJ databases">
        <authorList>
            <person name="Fulton L."/>
            <person name="Clifton S."/>
            <person name="Fulton B."/>
            <person name="Xu J."/>
            <person name="Minx P."/>
            <person name="Pepin K.H."/>
            <person name="Johnson M."/>
            <person name="Bhonagiri V."/>
            <person name="Nash W.E."/>
            <person name="Mardis E.R."/>
            <person name="Wilson R.K."/>
        </authorList>
    </citation>
    <scope>NUCLEOTIDE SEQUENCE [LARGE SCALE GENOMIC DNA]</scope>
    <source>
        <strain evidence="1 2">DSM 5476</strain>
    </source>
</reference>
<dbReference type="EMBL" id="ACEC01000019">
    <property type="protein sequence ID" value="EEG31932.1"/>
    <property type="molecule type" value="Genomic_DNA"/>
</dbReference>
<protein>
    <submittedName>
        <fullName evidence="1">Uncharacterized protein</fullName>
    </submittedName>
</protein>
<comment type="caution">
    <text evidence="1">The sequence shown here is derived from an EMBL/GenBank/DDBJ whole genome shotgun (WGS) entry which is preliminary data.</text>
</comment>
<dbReference type="Proteomes" id="UP000003340">
    <property type="component" value="Unassembled WGS sequence"/>
</dbReference>
<organism evidence="1 2">
    <name type="scientific">[Clostridium] methylpentosum DSM 5476</name>
    <dbReference type="NCBI Taxonomy" id="537013"/>
    <lineage>
        <taxon>Bacteria</taxon>
        <taxon>Bacillati</taxon>
        <taxon>Bacillota</taxon>
        <taxon>Clostridia</taxon>
        <taxon>Eubacteriales</taxon>
        <taxon>Oscillospiraceae</taxon>
        <taxon>Oscillospiraceae incertae sedis</taxon>
    </lineage>
</organism>
<gene>
    <name evidence="1" type="ORF">CLOSTMETH_00400</name>
</gene>
<reference evidence="1 2" key="2">
    <citation type="submission" date="2009-02" db="EMBL/GenBank/DDBJ databases">
        <title>Draft genome sequence of Clostridium methylpentosum (DSM 5476).</title>
        <authorList>
            <person name="Sudarsanam P."/>
            <person name="Ley R."/>
            <person name="Guruge J."/>
            <person name="Turnbaugh P.J."/>
            <person name="Mahowald M."/>
            <person name="Liep D."/>
            <person name="Gordon J."/>
        </authorList>
    </citation>
    <scope>NUCLEOTIDE SEQUENCE [LARGE SCALE GENOMIC DNA]</scope>
    <source>
        <strain evidence="1 2">DSM 5476</strain>
    </source>
</reference>
<keyword evidence="2" id="KW-1185">Reference proteome</keyword>
<proteinExistence type="predicted"/>
<accession>C0E9A3</accession>
<dbReference type="HOGENOM" id="CLU_2205461_0_0_9"/>
<dbReference type="STRING" id="537013.CLOSTMETH_00400"/>
<evidence type="ECO:0000313" key="2">
    <source>
        <dbReference type="Proteomes" id="UP000003340"/>
    </source>
</evidence>
<sequence>MMSSAMPNGEVAEELRQDKSFGRAFSKARGFQRQCLWAFSAENAISLPCKSLFEGEFCRKRKKRELSCDRRKFPEGYARLESPYAGAAMYSELYSETAAIFSSLFAL</sequence>